<evidence type="ECO:0000313" key="1">
    <source>
        <dbReference type="EMBL" id="KAA1012976.1"/>
    </source>
</evidence>
<dbReference type="AlphaFoldDB" id="A0A5B0HCE1"/>
<accession>A0A5B0HCE1</accession>
<proteinExistence type="predicted"/>
<evidence type="ECO:0000313" key="2">
    <source>
        <dbReference type="Proteomes" id="UP000325273"/>
    </source>
</evidence>
<dbReference type="EMBL" id="VTUZ01000005">
    <property type="protein sequence ID" value="KAA1012976.1"/>
    <property type="molecule type" value="Genomic_DNA"/>
</dbReference>
<dbReference type="RefSeq" id="WP_149669606.1">
    <property type="nucleotide sequence ID" value="NZ_VTUZ01000005.1"/>
</dbReference>
<keyword evidence="2" id="KW-1185">Reference proteome</keyword>
<gene>
    <name evidence="1" type="ORF">FVF58_09280</name>
</gene>
<reference evidence="1 2" key="1">
    <citation type="submission" date="2019-08" db="EMBL/GenBank/DDBJ databases">
        <title>Paraburkholderia sp. DCY113.</title>
        <authorList>
            <person name="Kang J."/>
        </authorList>
    </citation>
    <scope>NUCLEOTIDE SEQUENCE [LARGE SCALE GENOMIC DNA]</scope>
    <source>
        <strain evidence="1 2">DCY113</strain>
    </source>
</reference>
<sequence length="61" mass="7250">MKMIGDKCSHGVKWGDECRECQLVWDRELVRRWKPEVEAAERRIRATEVAMIKTEYVEVKA</sequence>
<name>A0A5B0HCE1_9BURK</name>
<comment type="caution">
    <text evidence="1">The sequence shown here is derived from an EMBL/GenBank/DDBJ whole genome shotgun (WGS) entry which is preliminary data.</text>
</comment>
<protein>
    <submittedName>
        <fullName evidence="1">Uncharacterized protein</fullName>
    </submittedName>
</protein>
<dbReference type="Proteomes" id="UP000325273">
    <property type="component" value="Unassembled WGS sequence"/>
</dbReference>
<organism evidence="1 2">
    <name type="scientific">Paraburkholderia panacisoli</name>
    <dbReference type="NCBI Taxonomy" id="2603818"/>
    <lineage>
        <taxon>Bacteria</taxon>
        <taxon>Pseudomonadati</taxon>
        <taxon>Pseudomonadota</taxon>
        <taxon>Betaproteobacteria</taxon>
        <taxon>Burkholderiales</taxon>
        <taxon>Burkholderiaceae</taxon>
        <taxon>Paraburkholderia</taxon>
    </lineage>
</organism>